<evidence type="ECO:0000259" key="18">
    <source>
        <dbReference type="Pfam" id="PF13614"/>
    </source>
</evidence>
<gene>
    <name evidence="19" type="ORF">CRENPOLYSF1_330055</name>
</gene>
<accession>A0A1R4H935</accession>
<dbReference type="AlphaFoldDB" id="A0A1R4H935"/>
<evidence type="ECO:0000259" key="17">
    <source>
        <dbReference type="Pfam" id="PF02706"/>
    </source>
</evidence>
<keyword evidence="14" id="KW-0829">Tyrosine-protein kinase</keyword>
<keyword evidence="6" id="KW-0997">Cell inner membrane</keyword>
<evidence type="ECO:0000256" key="3">
    <source>
        <dbReference type="ARBA" id="ARBA00008883"/>
    </source>
</evidence>
<evidence type="ECO:0000256" key="6">
    <source>
        <dbReference type="ARBA" id="ARBA00022519"/>
    </source>
</evidence>
<dbReference type="PANTHER" id="PTHR32309">
    <property type="entry name" value="TYROSINE-PROTEIN KINASE"/>
    <property type="match status" value="1"/>
</dbReference>
<dbReference type="GO" id="GO:0004715">
    <property type="term" value="F:non-membrane spanning protein tyrosine kinase activity"/>
    <property type="evidence" value="ECO:0007669"/>
    <property type="project" value="UniProtKB-EC"/>
</dbReference>
<evidence type="ECO:0000256" key="11">
    <source>
        <dbReference type="ARBA" id="ARBA00022840"/>
    </source>
</evidence>
<proteinExistence type="inferred from homology"/>
<evidence type="ECO:0000256" key="14">
    <source>
        <dbReference type="ARBA" id="ARBA00023137"/>
    </source>
</evidence>
<keyword evidence="7" id="KW-0808">Transferase</keyword>
<keyword evidence="9" id="KW-0547">Nucleotide-binding</keyword>
<feature type="domain" description="Polysaccharide chain length determinant N-terminal" evidence="17">
    <location>
        <begin position="25"/>
        <end position="116"/>
    </location>
</feature>
<evidence type="ECO:0000256" key="7">
    <source>
        <dbReference type="ARBA" id="ARBA00022679"/>
    </source>
</evidence>
<evidence type="ECO:0000256" key="16">
    <source>
        <dbReference type="SAM" id="Phobius"/>
    </source>
</evidence>
<dbReference type="InterPro" id="IPR003856">
    <property type="entry name" value="LPS_length_determ_N"/>
</dbReference>
<feature type="domain" description="AAA" evidence="18">
    <location>
        <begin position="569"/>
        <end position="690"/>
    </location>
</feature>
<comment type="similarity">
    <text evidence="3">Belongs to the etk/wzc family.</text>
</comment>
<keyword evidence="12 16" id="KW-1133">Transmembrane helix</keyword>
<dbReference type="OrthoDB" id="9775724at2"/>
<evidence type="ECO:0000256" key="12">
    <source>
        <dbReference type="ARBA" id="ARBA00022989"/>
    </source>
</evidence>
<dbReference type="EMBL" id="FUKI01000108">
    <property type="protein sequence ID" value="SJM92778.1"/>
    <property type="molecule type" value="Genomic_DNA"/>
</dbReference>
<comment type="catalytic activity">
    <reaction evidence="15">
        <text>L-tyrosyl-[protein] + ATP = O-phospho-L-tyrosyl-[protein] + ADP + H(+)</text>
        <dbReference type="Rhea" id="RHEA:10596"/>
        <dbReference type="Rhea" id="RHEA-COMP:10136"/>
        <dbReference type="Rhea" id="RHEA-COMP:20101"/>
        <dbReference type="ChEBI" id="CHEBI:15378"/>
        <dbReference type="ChEBI" id="CHEBI:30616"/>
        <dbReference type="ChEBI" id="CHEBI:46858"/>
        <dbReference type="ChEBI" id="CHEBI:61978"/>
        <dbReference type="ChEBI" id="CHEBI:456216"/>
        <dbReference type="EC" id="2.7.10.2"/>
    </reaction>
</comment>
<evidence type="ECO:0000313" key="19">
    <source>
        <dbReference type="EMBL" id="SJM92778.1"/>
    </source>
</evidence>
<sequence length="766" mass="84640">MNNESVQSESINVRSFFATPSASDGISIRQIFAVIWRRKWLILAIVLGLSTLVAAILWNIAPLYTGEAQMMIENRGRNITKMDASVPTLSADAETIAGEIQILRSPDLAREVIRELNLDQDPEFNKISVDDDDDGAQDVTLSSTVSRNEENSGKLFAPEEKILENIVDSSGVSEKQYQSELRWTQIIDNFLKHLDVQQQKESRVVTIKFTSQNRITASRVTNTIVSQYIKRQLDSKFEATKMASSWLNQQVTSAQKQVKISEDAVELYRKNSGLLNGKDGTLIQQQISEVNSQLIVAKADRSLASARMRQAENLLNSHGDIESASEVLQSSLIQGLRTQESELQRKVAELSTDYGPKHPKLVNFVAELNSLQDKIEIEIRKIVNGLTNELQITDSRIATLQDNMDVLKGQLAKDNTDKVQLDALNRDAEANRMLLNTFVSRFKEISAQENMEVQQADATVISRAGALSEPTFPKKKPILALAIVASSILGIMLAFLMEYLIPGYRSGEQIERTTGLPSLGFVPLLKGAGKVAGMSLDNYIVQYPRSALAHSINALRWNIDISGKGKAPKTILITSTKPKEGKTTAAVCLARMYAMAGKRVLLVDGDSYRPGVIKVFQLSDAPGLAEVLLEEQSLENVVWTEKSTGLDVLRSGKQVTDLTSIFASPQFDVFLRSLDSAYDAVIIDSPPIAARADALILSQKVDATIFVVRWAVTKQEAVNWGIKKLTQANGNVAGALLSMVDAQEYSSYGYGDSGMYLRQFDNYYTE</sequence>
<keyword evidence="11" id="KW-0067">ATP-binding</keyword>
<organism evidence="19 20">
    <name type="scientific">Crenothrix polyspora</name>
    <dbReference type="NCBI Taxonomy" id="360316"/>
    <lineage>
        <taxon>Bacteria</taxon>
        <taxon>Pseudomonadati</taxon>
        <taxon>Pseudomonadota</taxon>
        <taxon>Gammaproteobacteria</taxon>
        <taxon>Methylococcales</taxon>
        <taxon>Crenotrichaceae</taxon>
        <taxon>Crenothrix</taxon>
    </lineage>
</organism>
<evidence type="ECO:0000256" key="10">
    <source>
        <dbReference type="ARBA" id="ARBA00022777"/>
    </source>
</evidence>
<name>A0A1R4H935_9GAMM</name>
<keyword evidence="10" id="KW-0418">Kinase</keyword>
<dbReference type="NCBIfam" id="TIGR01007">
    <property type="entry name" value="eps_fam"/>
    <property type="match status" value="1"/>
</dbReference>
<keyword evidence="13 16" id="KW-0472">Membrane</keyword>
<dbReference type="Proteomes" id="UP000195667">
    <property type="component" value="Unassembled WGS sequence"/>
</dbReference>
<dbReference type="InterPro" id="IPR027417">
    <property type="entry name" value="P-loop_NTPase"/>
</dbReference>
<evidence type="ECO:0000256" key="13">
    <source>
        <dbReference type="ARBA" id="ARBA00023136"/>
    </source>
</evidence>
<dbReference type="PANTHER" id="PTHR32309:SF13">
    <property type="entry name" value="FERRIC ENTEROBACTIN TRANSPORT PROTEIN FEPE"/>
    <property type="match status" value="1"/>
</dbReference>
<dbReference type="InterPro" id="IPR005702">
    <property type="entry name" value="Wzc-like_C"/>
</dbReference>
<dbReference type="GO" id="GO:0005886">
    <property type="term" value="C:plasma membrane"/>
    <property type="evidence" value="ECO:0007669"/>
    <property type="project" value="UniProtKB-SubCell"/>
</dbReference>
<evidence type="ECO:0000256" key="9">
    <source>
        <dbReference type="ARBA" id="ARBA00022741"/>
    </source>
</evidence>
<dbReference type="RefSeq" id="WP_087143540.1">
    <property type="nucleotide sequence ID" value="NZ_FUKI01000108.1"/>
</dbReference>
<dbReference type="Pfam" id="PF13614">
    <property type="entry name" value="AAA_31"/>
    <property type="match status" value="1"/>
</dbReference>
<evidence type="ECO:0000256" key="8">
    <source>
        <dbReference type="ARBA" id="ARBA00022692"/>
    </source>
</evidence>
<evidence type="ECO:0000256" key="1">
    <source>
        <dbReference type="ARBA" id="ARBA00004429"/>
    </source>
</evidence>
<dbReference type="GO" id="GO:0005524">
    <property type="term" value="F:ATP binding"/>
    <property type="evidence" value="ECO:0007669"/>
    <property type="project" value="UniProtKB-KW"/>
</dbReference>
<protein>
    <recommendedName>
        <fullName evidence="4">non-specific protein-tyrosine kinase</fullName>
        <ecNumber evidence="4">2.7.10.2</ecNumber>
    </recommendedName>
</protein>
<evidence type="ECO:0000256" key="5">
    <source>
        <dbReference type="ARBA" id="ARBA00022475"/>
    </source>
</evidence>
<evidence type="ECO:0000313" key="20">
    <source>
        <dbReference type="Proteomes" id="UP000195667"/>
    </source>
</evidence>
<keyword evidence="5" id="KW-1003">Cell membrane</keyword>
<comment type="subcellular location">
    <subcellularLocation>
        <location evidence="1">Cell inner membrane</location>
        <topology evidence="1">Multi-pass membrane protein</topology>
    </subcellularLocation>
</comment>
<dbReference type="SUPFAM" id="SSF52540">
    <property type="entry name" value="P-loop containing nucleoside triphosphate hydrolases"/>
    <property type="match status" value="1"/>
</dbReference>
<evidence type="ECO:0000256" key="2">
    <source>
        <dbReference type="ARBA" id="ARBA00007316"/>
    </source>
</evidence>
<evidence type="ECO:0000256" key="15">
    <source>
        <dbReference type="ARBA" id="ARBA00051245"/>
    </source>
</evidence>
<dbReference type="Pfam" id="PF02706">
    <property type="entry name" value="Wzz"/>
    <property type="match status" value="1"/>
</dbReference>
<feature type="transmembrane region" description="Helical" evidence="16">
    <location>
        <begin position="40"/>
        <end position="61"/>
    </location>
</feature>
<keyword evidence="20" id="KW-1185">Reference proteome</keyword>
<dbReference type="InterPro" id="IPR025669">
    <property type="entry name" value="AAA_dom"/>
</dbReference>
<dbReference type="CDD" id="cd05387">
    <property type="entry name" value="BY-kinase"/>
    <property type="match status" value="1"/>
</dbReference>
<reference evidence="20" key="1">
    <citation type="submission" date="2017-02" db="EMBL/GenBank/DDBJ databases">
        <authorList>
            <person name="Daims H."/>
        </authorList>
    </citation>
    <scope>NUCLEOTIDE SEQUENCE [LARGE SCALE GENOMIC DNA]</scope>
</reference>
<dbReference type="Gene3D" id="3.40.50.300">
    <property type="entry name" value="P-loop containing nucleotide triphosphate hydrolases"/>
    <property type="match status" value="1"/>
</dbReference>
<dbReference type="InterPro" id="IPR050445">
    <property type="entry name" value="Bact_polysacc_biosynth/exp"/>
</dbReference>
<evidence type="ECO:0000256" key="4">
    <source>
        <dbReference type="ARBA" id="ARBA00011903"/>
    </source>
</evidence>
<dbReference type="EC" id="2.7.10.2" evidence="4"/>
<keyword evidence="8 16" id="KW-0812">Transmembrane</keyword>
<comment type="similarity">
    <text evidence="2">Belongs to the CpsD/CapB family.</text>
</comment>